<name>A0A8X6TNQ3_NEPPI</name>
<evidence type="ECO:0000256" key="1">
    <source>
        <dbReference type="SAM" id="MobiDB-lite"/>
    </source>
</evidence>
<gene>
    <name evidence="3" type="ORF">NPIL_585471</name>
    <name evidence="2" type="ORF">NPIL_684591</name>
</gene>
<dbReference type="Proteomes" id="UP000887013">
    <property type="component" value="Unassembled WGS sequence"/>
</dbReference>
<reference evidence="3" key="1">
    <citation type="submission" date="2020-08" db="EMBL/GenBank/DDBJ databases">
        <title>Multicomponent nature underlies the extraordinary mechanical properties of spider dragline silk.</title>
        <authorList>
            <person name="Kono N."/>
            <person name="Nakamura H."/>
            <person name="Mori M."/>
            <person name="Yoshida Y."/>
            <person name="Ohtoshi R."/>
            <person name="Malay A.D."/>
            <person name="Moran D.A.P."/>
            <person name="Tomita M."/>
            <person name="Numata K."/>
            <person name="Arakawa K."/>
        </authorList>
    </citation>
    <scope>NUCLEOTIDE SEQUENCE</scope>
</reference>
<protein>
    <submittedName>
        <fullName evidence="3">Uncharacterized protein</fullName>
    </submittedName>
</protein>
<dbReference type="EMBL" id="BMAW01011736">
    <property type="protein sequence ID" value="GFT25312.1"/>
    <property type="molecule type" value="Genomic_DNA"/>
</dbReference>
<evidence type="ECO:0000313" key="3">
    <source>
        <dbReference type="EMBL" id="GFT30720.1"/>
    </source>
</evidence>
<organism evidence="3 4">
    <name type="scientific">Nephila pilipes</name>
    <name type="common">Giant wood spider</name>
    <name type="synonym">Nephila maculata</name>
    <dbReference type="NCBI Taxonomy" id="299642"/>
    <lineage>
        <taxon>Eukaryota</taxon>
        <taxon>Metazoa</taxon>
        <taxon>Ecdysozoa</taxon>
        <taxon>Arthropoda</taxon>
        <taxon>Chelicerata</taxon>
        <taxon>Arachnida</taxon>
        <taxon>Araneae</taxon>
        <taxon>Araneomorphae</taxon>
        <taxon>Entelegynae</taxon>
        <taxon>Araneoidea</taxon>
        <taxon>Nephilidae</taxon>
        <taxon>Nephila</taxon>
    </lineage>
</organism>
<feature type="region of interest" description="Disordered" evidence="1">
    <location>
        <begin position="1"/>
        <end position="23"/>
    </location>
</feature>
<keyword evidence="4" id="KW-1185">Reference proteome</keyword>
<dbReference type="EMBL" id="BMAW01107753">
    <property type="protein sequence ID" value="GFT30720.1"/>
    <property type="molecule type" value="Genomic_DNA"/>
</dbReference>
<sequence length="119" mass="13943">MVRKEVALLHRTTSHSRNRQRSPAVEDGQCWHHRYGSEAVKYISHCNYPIHFNKEQQRHTPHTLVFLFVHDRKTNVNFYVNINSDCCLIPAIRTNELLYPSKTSLDFPNIVTALVQTKL</sequence>
<evidence type="ECO:0000313" key="2">
    <source>
        <dbReference type="EMBL" id="GFT25312.1"/>
    </source>
</evidence>
<comment type="caution">
    <text evidence="3">The sequence shown here is derived from an EMBL/GenBank/DDBJ whole genome shotgun (WGS) entry which is preliminary data.</text>
</comment>
<evidence type="ECO:0000313" key="4">
    <source>
        <dbReference type="Proteomes" id="UP000887013"/>
    </source>
</evidence>
<proteinExistence type="predicted"/>
<dbReference type="AlphaFoldDB" id="A0A8X6TNQ3"/>
<accession>A0A8X6TNQ3</accession>